<sequence>MSLVDYASSSDDDVSEAEVEQQQEENVQPQISIRQPSPPHPHPNLRSESSSSSNNRPEIAAPLSLPPPFESFEKLPDASMLLNSTTVSVVGGKDHASRVAAAMAESATRKRDSNGLPSTLPRSKIPKGTLPHSKSVLDTAGGLLVPPQLSGRSNIVTEDMTKLFVRRQAEPSSQ</sequence>
<comment type="caution">
    <text evidence="1">The sequence shown here is derived from an EMBL/GenBank/DDBJ whole genome shotgun (WGS) entry which is preliminary data.</text>
</comment>
<evidence type="ECO:0000313" key="2">
    <source>
        <dbReference type="Proteomes" id="UP001163603"/>
    </source>
</evidence>
<dbReference type="Proteomes" id="UP001163603">
    <property type="component" value="Chromosome 6"/>
</dbReference>
<protein>
    <submittedName>
        <fullName evidence="1">Uncharacterized protein</fullName>
    </submittedName>
</protein>
<accession>A0ACC0YPD0</accession>
<gene>
    <name evidence="1" type="ORF">Pint_23859</name>
</gene>
<dbReference type="EMBL" id="CM047741">
    <property type="protein sequence ID" value="KAJ0039141.1"/>
    <property type="molecule type" value="Genomic_DNA"/>
</dbReference>
<reference evidence="2" key="1">
    <citation type="journal article" date="2023" name="G3 (Bethesda)">
        <title>Genome assembly and association tests identify interacting loci associated with vigor, precocity, and sex in interspecific pistachio rootstocks.</title>
        <authorList>
            <person name="Palmer W."/>
            <person name="Jacygrad E."/>
            <person name="Sagayaradj S."/>
            <person name="Cavanaugh K."/>
            <person name="Han R."/>
            <person name="Bertier L."/>
            <person name="Beede B."/>
            <person name="Kafkas S."/>
            <person name="Golino D."/>
            <person name="Preece J."/>
            <person name="Michelmore R."/>
        </authorList>
    </citation>
    <scope>NUCLEOTIDE SEQUENCE [LARGE SCALE GENOMIC DNA]</scope>
</reference>
<name>A0ACC0YPD0_9ROSI</name>
<organism evidence="1 2">
    <name type="scientific">Pistacia integerrima</name>
    <dbReference type="NCBI Taxonomy" id="434235"/>
    <lineage>
        <taxon>Eukaryota</taxon>
        <taxon>Viridiplantae</taxon>
        <taxon>Streptophyta</taxon>
        <taxon>Embryophyta</taxon>
        <taxon>Tracheophyta</taxon>
        <taxon>Spermatophyta</taxon>
        <taxon>Magnoliopsida</taxon>
        <taxon>eudicotyledons</taxon>
        <taxon>Gunneridae</taxon>
        <taxon>Pentapetalae</taxon>
        <taxon>rosids</taxon>
        <taxon>malvids</taxon>
        <taxon>Sapindales</taxon>
        <taxon>Anacardiaceae</taxon>
        <taxon>Pistacia</taxon>
    </lineage>
</organism>
<evidence type="ECO:0000313" key="1">
    <source>
        <dbReference type="EMBL" id="KAJ0039141.1"/>
    </source>
</evidence>
<keyword evidence="2" id="KW-1185">Reference proteome</keyword>
<proteinExistence type="predicted"/>